<dbReference type="InterPro" id="IPR036097">
    <property type="entry name" value="HisK_dim/P_sf"/>
</dbReference>
<dbReference type="AlphaFoldDB" id="A0A366EUK3"/>
<evidence type="ECO:0000256" key="8">
    <source>
        <dbReference type="ARBA" id="ARBA00022741"/>
    </source>
</evidence>
<keyword evidence="4" id="KW-1003">Cell membrane</keyword>
<dbReference type="CDD" id="cd16922">
    <property type="entry name" value="HATPase_EvgS-ArcB-TorS-like"/>
    <property type="match status" value="1"/>
</dbReference>
<dbReference type="InterPro" id="IPR004358">
    <property type="entry name" value="Sig_transdc_His_kin-like_C"/>
</dbReference>
<proteinExistence type="predicted"/>
<dbReference type="SMART" id="SM00388">
    <property type="entry name" value="HisKA"/>
    <property type="match status" value="1"/>
</dbReference>
<dbReference type="FunFam" id="1.10.287.130:FF:000003">
    <property type="entry name" value="Histidine kinase"/>
    <property type="match status" value="1"/>
</dbReference>
<reference evidence="20 21" key="1">
    <citation type="submission" date="2018-06" db="EMBL/GenBank/DDBJ databases">
        <title>Genomic Encyclopedia of Type Strains, Phase IV (KMG-IV): sequencing the most valuable type-strain genomes for metagenomic binning, comparative biology and taxonomic classification.</title>
        <authorList>
            <person name="Goeker M."/>
        </authorList>
    </citation>
    <scope>NUCLEOTIDE SEQUENCE [LARGE SCALE GENOMIC DNA]</scope>
    <source>
        <strain evidence="20 21">DSM 24875</strain>
    </source>
</reference>
<dbReference type="PANTHER" id="PTHR45339">
    <property type="entry name" value="HYBRID SIGNAL TRANSDUCTION HISTIDINE KINASE J"/>
    <property type="match status" value="1"/>
</dbReference>
<evidence type="ECO:0000256" key="11">
    <source>
        <dbReference type="ARBA" id="ARBA00022989"/>
    </source>
</evidence>
<dbReference type="RefSeq" id="WP_113891986.1">
    <property type="nucleotide sequence ID" value="NZ_QNRK01000036.1"/>
</dbReference>
<feature type="transmembrane region" description="Helical" evidence="17">
    <location>
        <begin position="14"/>
        <end position="33"/>
    </location>
</feature>
<keyword evidence="21" id="KW-1185">Reference proteome</keyword>
<feature type="compositionally biased region" description="Basic and acidic residues" evidence="16">
    <location>
        <begin position="781"/>
        <end position="794"/>
    </location>
</feature>
<dbReference type="GO" id="GO:0000155">
    <property type="term" value="F:phosphorelay sensor kinase activity"/>
    <property type="evidence" value="ECO:0007669"/>
    <property type="project" value="InterPro"/>
</dbReference>
<dbReference type="Gene3D" id="1.10.287.130">
    <property type="match status" value="1"/>
</dbReference>
<dbReference type="OrthoDB" id="9801651at2"/>
<dbReference type="CDD" id="cd17546">
    <property type="entry name" value="REC_hyHK_CKI1_RcsC-like"/>
    <property type="match status" value="1"/>
</dbReference>
<dbReference type="InterPro" id="IPR001789">
    <property type="entry name" value="Sig_transdc_resp-reg_receiver"/>
</dbReference>
<evidence type="ECO:0000256" key="4">
    <source>
        <dbReference type="ARBA" id="ARBA00022475"/>
    </source>
</evidence>
<feature type="domain" description="Histidine kinase" evidence="18">
    <location>
        <begin position="386"/>
        <end position="607"/>
    </location>
</feature>
<dbReference type="Gene3D" id="3.40.50.2300">
    <property type="match status" value="1"/>
</dbReference>
<evidence type="ECO:0000256" key="7">
    <source>
        <dbReference type="ARBA" id="ARBA00022692"/>
    </source>
</evidence>
<dbReference type="SMART" id="SM00387">
    <property type="entry name" value="HATPase_c"/>
    <property type="match status" value="1"/>
</dbReference>
<dbReference type="SMART" id="SM00448">
    <property type="entry name" value="REC"/>
    <property type="match status" value="1"/>
</dbReference>
<dbReference type="Pfam" id="PF02518">
    <property type="entry name" value="HATPase_c"/>
    <property type="match status" value="1"/>
</dbReference>
<keyword evidence="6" id="KW-0808">Transferase</keyword>
<evidence type="ECO:0000256" key="14">
    <source>
        <dbReference type="PROSITE-ProRule" id="PRU00169"/>
    </source>
</evidence>
<keyword evidence="9 20" id="KW-0418">Kinase</keyword>
<dbReference type="CDD" id="cd00082">
    <property type="entry name" value="HisKA"/>
    <property type="match status" value="1"/>
</dbReference>
<feature type="domain" description="Response regulatory" evidence="19">
    <location>
        <begin position="660"/>
        <end position="777"/>
    </location>
</feature>
<dbReference type="SUPFAM" id="SSF52172">
    <property type="entry name" value="CheY-like"/>
    <property type="match status" value="1"/>
</dbReference>
<dbReference type="Pfam" id="PF00072">
    <property type="entry name" value="Response_reg"/>
    <property type="match status" value="1"/>
</dbReference>
<keyword evidence="11 17" id="KW-1133">Transmembrane helix</keyword>
<keyword evidence="12" id="KW-0902">Two-component regulatory system</keyword>
<keyword evidence="5 14" id="KW-0597">Phosphoprotein</keyword>
<comment type="caution">
    <text evidence="20">The sequence shown here is derived from an EMBL/GenBank/DDBJ whole genome shotgun (WGS) entry which is preliminary data.</text>
</comment>
<evidence type="ECO:0000259" key="18">
    <source>
        <dbReference type="PROSITE" id="PS50109"/>
    </source>
</evidence>
<dbReference type="InterPro" id="IPR011006">
    <property type="entry name" value="CheY-like_superfamily"/>
</dbReference>
<evidence type="ECO:0000256" key="10">
    <source>
        <dbReference type="ARBA" id="ARBA00022840"/>
    </source>
</evidence>
<keyword evidence="7 17" id="KW-0812">Transmembrane</keyword>
<dbReference type="Proteomes" id="UP000253529">
    <property type="component" value="Unassembled WGS sequence"/>
</dbReference>
<evidence type="ECO:0000256" key="12">
    <source>
        <dbReference type="ARBA" id="ARBA00023012"/>
    </source>
</evidence>
<dbReference type="Pfam" id="PF00512">
    <property type="entry name" value="HisKA"/>
    <property type="match status" value="1"/>
</dbReference>
<dbReference type="InterPro" id="IPR036890">
    <property type="entry name" value="HATPase_C_sf"/>
</dbReference>
<dbReference type="PANTHER" id="PTHR45339:SF1">
    <property type="entry name" value="HYBRID SIGNAL TRANSDUCTION HISTIDINE KINASE J"/>
    <property type="match status" value="1"/>
</dbReference>
<dbReference type="EMBL" id="QNRK01000036">
    <property type="protein sequence ID" value="RBP05175.1"/>
    <property type="molecule type" value="Genomic_DNA"/>
</dbReference>
<dbReference type="PRINTS" id="PR00344">
    <property type="entry name" value="BCTRLSENSOR"/>
</dbReference>
<evidence type="ECO:0000256" key="2">
    <source>
        <dbReference type="ARBA" id="ARBA00004651"/>
    </source>
</evidence>
<evidence type="ECO:0000256" key="3">
    <source>
        <dbReference type="ARBA" id="ARBA00012438"/>
    </source>
</evidence>
<evidence type="ECO:0000256" key="1">
    <source>
        <dbReference type="ARBA" id="ARBA00000085"/>
    </source>
</evidence>
<evidence type="ECO:0000313" key="21">
    <source>
        <dbReference type="Proteomes" id="UP000253529"/>
    </source>
</evidence>
<evidence type="ECO:0000256" key="6">
    <source>
        <dbReference type="ARBA" id="ARBA00022679"/>
    </source>
</evidence>
<keyword evidence="10" id="KW-0067">ATP-binding</keyword>
<name>A0A366EUK3_9HYPH</name>
<sequence>MTIRKTLLSFRQTVGWPLIGAAAFCLYAVMLLWSGFHSEQQLRAESNQRLLLESARRAASVDDFLARLRADAVAIADAPEIAAYNANKALGMSPRYGLNANLAAVTELFNARLKRGTVRGQTVFDRVTFYDENGSALAYAAEDARAAPPASAPRAAADATVLVDPDGAVLSARSLVSYRGVPAGLVVAEAPLAQLSRYLIQNSAESGFFEFLVTPDGRPLPAEAEPPPGVGARISQAARQAPGAVLPLASSGPESRWLAVRTPVPGAGLDLVTLISDKAAYGHITSRLLLDLASVFPPLVLVAAVLFETMRRRARDLRASMAESDRRRFELEGRNEGLTREIARREEVERELKDQRERLEAMARDLKASMMRAEEGSRAKSEFLATMSHEIRTPMNGIIGMTSLLLDTDLSLDQRRFVDTTRDSAEALLAIINDILDFSKLEAGKLEFEETPFQLRPLVEGVVELLSPRAKSRDIGLSFRISHVDHEVFLGDAGRLRQVLLNLAGNAVKFTERGSVSIVVGVRRQPAGGALLEATVADTGIGIAESAKERLFKTFSQADASTARRYGGSGLGLAICKRIVERMGGEIGFESREGEGSVFWFTVPLTVAGDSAPSGPAPQTQASQPGPPIPADRDRSRSLRRPPDGAVAPIPSDGPKHGLRILVVDDNFVNQQVAAGLLNRLGHRADVAEDGDQAVEVVARGDYDMVLMDIQMPRVDGLTATRLIRRLPPPRNAIAIVAVTANAMAGDREVCLAAGMDDYISKPINRQQLAELLDRWRERLHDSRKAETSPERARGPGRHG</sequence>
<evidence type="ECO:0000256" key="9">
    <source>
        <dbReference type="ARBA" id="ARBA00022777"/>
    </source>
</evidence>
<evidence type="ECO:0000256" key="15">
    <source>
        <dbReference type="SAM" id="Coils"/>
    </source>
</evidence>
<evidence type="ECO:0000259" key="19">
    <source>
        <dbReference type="PROSITE" id="PS50110"/>
    </source>
</evidence>
<feature type="region of interest" description="Disordered" evidence="16">
    <location>
        <begin position="781"/>
        <end position="800"/>
    </location>
</feature>
<accession>A0A366EUK3</accession>
<dbReference type="SUPFAM" id="SSF47384">
    <property type="entry name" value="Homodimeric domain of signal transducing histidine kinase"/>
    <property type="match status" value="1"/>
</dbReference>
<keyword evidence="8" id="KW-0547">Nucleotide-binding</keyword>
<feature type="compositionally biased region" description="Basic and acidic residues" evidence="16">
    <location>
        <begin position="631"/>
        <end position="643"/>
    </location>
</feature>
<dbReference type="InterPro" id="IPR005467">
    <property type="entry name" value="His_kinase_dom"/>
</dbReference>
<dbReference type="InterPro" id="IPR003594">
    <property type="entry name" value="HATPase_dom"/>
</dbReference>
<evidence type="ECO:0000256" key="5">
    <source>
        <dbReference type="ARBA" id="ARBA00022553"/>
    </source>
</evidence>
<dbReference type="FunFam" id="3.30.565.10:FF:000010">
    <property type="entry name" value="Sensor histidine kinase RcsC"/>
    <property type="match status" value="1"/>
</dbReference>
<protein>
    <recommendedName>
        <fullName evidence="3">histidine kinase</fullName>
        <ecNumber evidence="3">2.7.13.3</ecNumber>
    </recommendedName>
</protein>
<gene>
    <name evidence="20" type="ORF">DFR50_13667</name>
</gene>
<dbReference type="GO" id="GO:0005886">
    <property type="term" value="C:plasma membrane"/>
    <property type="evidence" value="ECO:0007669"/>
    <property type="project" value="UniProtKB-SubCell"/>
</dbReference>
<comment type="subcellular location">
    <subcellularLocation>
        <location evidence="2">Cell membrane</location>
        <topology evidence="2">Multi-pass membrane protein</topology>
    </subcellularLocation>
</comment>
<dbReference type="EC" id="2.7.13.3" evidence="3"/>
<evidence type="ECO:0000256" key="13">
    <source>
        <dbReference type="ARBA" id="ARBA00023136"/>
    </source>
</evidence>
<dbReference type="PROSITE" id="PS50110">
    <property type="entry name" value="RESPONSE_REGULATORY"/>
    <property type="match status" value="1"/>
</dbReference>
<organism evidence="20 21">
    <name type="scientific">Roseiarcus fermentans</name>
    <dbReference type="NCBI Taxonomy" id="1473586"/>
    <lineage>
        <taxon>Bacteria</taxon>
        <taxon>Pseudomonadati</taxon>
        <taxon>Pseudomonadota</taxon>
        <taxon>Alphaproteobacteria</taxon>
        <taxon>Hyphomicrobiales</taxon>
        <taxon>Roseiarcaceae</taxon>
        <taxon>Roseiarcus</taxon>
    </lineage>
</organism>
<comment type="catalytic activity">
    <reaction evidence="1">
        <text>ATP + protein L-histidine = ADP + protein N-phospho-L-histidine.</text>
        <dbReference type="EC" id="2.7.13.3"/>
    </reaction>
</comment>
<dbReference type="SUPFAM" id="SSF55874">
    <property type="entry name" value="ATPase domain of HSP90 chaperone/DNA topoisomerase II/histidine kinase"/>
    <property type="match status" value="1"/>
</dbReference>
<dbReference type="InterPro" id="IPR003661">
    <property type="entry name" value="HisK_dim/P_dom"/>
</dbReference>
<evidence type="ECO:0000256" key="17">
    <source>
        <dbReference type="SAM" id="Phobius"/>
    </source>
</evidence>
<dbReference type="Gene3D" id="3.30.565.10">
    <property type="entry name" value="Histidine kinase-like ATPase, C-terminal domain"/>
    <property type="match status" value="1"/>
</dbReference>
<keyword evidence="13 17" id="KW-0472">Membrane</keyword>
<evidence type="ECO:0000313" key="20">
    <source>
        <dbReference type="EMBL" id="RBP05175.1"/>
    </source>
</evidence>
<feature type="region of interest" description="Disordered" evidence="16">
    <location>
        <begin position="610"/>
        <end position="653"/>
    </location>
</feature>
<feature type="modified residue" description="4-aspartylphosphate" evidence="14">
    <location>
        <position position="709"/>
    </location>
</feature>
<dbReference type="PROSITE" id="PS50109">
    <property type="entry name" value="HIS_KIN"/>
    <property type="match status" value="1"/>
</dbReference>
<keyword evidence="15" id="KW-0175">Coiled coil</keyword>
<evidence type="ECO:0000256" key="16">
    <source>
        <dbReference type="SAM" id="MobiDB-lite"/>
    </source>
</evidence>
<feature type="coiled-coil region" evidence="15">
    <location>
        <begin position="335"/>
        <end position="376"/>
    </location>
</feature>
<dbReference type="GO" id="GO:0005524">
    <property type="term" value="F:ATP binding"/>
    <property type="evidence" value="ECO:0007669"/>
    <property type="project" value="UniProtKB-KW"/>
</dbReference>